<accession>A0A0E3BB77</accession>
<dbReference type="EMBL" id="AWTN01000108">
    <property type="protein sequence ID" value="KGG87419.1"/>
    <property type="molecule type" value="Genomic_DNA"/>
</dbReference>
<protein>
    <submittedName>
        <fullName evidence="1">Uncharacterized protein</fullName>
    </submittedName>
</protein>
<dbReference type="Proteomes" id="UP000029567">
    <property type="component" value="Unassembled WGS sequence"/>
</dbReference>
<proteinExistence type="predicted"/>
<dbReference type="RefSeq" id="WP_034381981.1">
    <property type="nucleotide sequence ID" value="NZ_AWTN01000108.1"/>
</dbReference>
<organism evidence="1 2">
    <name type="scientific">Comamonas thiooxydans</name>
    <dbReference type="NCBI Taxonomy" id="363952"/>
    <lineage>
        <taxon>Bacteria</taxon>
        <taxon>Pseudomonadati</taxon>
        <taxon>Pseudomonadota</taxon>
        <taxon>Betaproteobacteria</taxon>
        <taxon>Burkholderiales</taxon>
        <taxon>Comamonadaceae</taxon>
        <taxon>Comamonas</taxon>
    </lineage>
</organism>
<sequence>MNMEDESPANTAVRGISLLNELLALKSIQDGVQRAPIDVFGHMDAFSRDVHEVGMFMQSAAQAMPLLQQLSDLGRTLEARGDVKVNYGETYAASAISYLRQHIQIQEEVAC</sequence>
<comment type="caution">
    <text evidence="1">The sequence shown here is derived from an EMBL/GenBank/DDBJ whole genome shotgun (WGS) entry which is preliminary data.</text>
</comment>
<name>A0A0E3BB77_9BURK</name>
<reference evidence="1 2" key="1">
    <citation type="submission" date="2013-09" db="EMBL/GenBank/DDBJ databases">
        <title>High correlation between genotypes and phenotypes of environmental bacteria Comamonas testosteroni strains.</title>
        <authorList>
            <person name="Liu L."/>
            <person name="Zhu W."/>
            <person name="Xia X."/>
            <person name="Xu B."/>
            <person name="Luo M."/>
            <person name="Wang G."/>
        </authorList>
    </citation>
    <scope>NUCLEOTIDE SEQUENCE [LARGE SCALE GENOMIC DNA]</scope>
    <source>
        <strain evidence="1 2">JL14</strain>
    </source>
</reference>
<evidence type="ECO:0000313" key="2">
    <source>
        <dbReference type="Proteomes" id="UP000029567"/>
    </source>
</evidence>
<dbReference type="AlphaFoldDB" id="A0A0E3BB77"/>
<gene>
    <name evidence="1" type="ORF">P245_20365</name>
</gene>
<evidence type="ECO:0000313" key="1">
    <source>
        <dbReference type="EMBL" id="KGG87419.1"/>
    </source>
</evidence>